<feature type="transmembrane region" description="Helical" evidence="1">
    <location>
        <begin position="92"/>
        <end position="118"/>
    </location>
</feature>
<keyword evidence="3" id="KW-1185">Reference proteome</keyword>
<evidence type="ECO:0000313" key="3">
    <source>
        <dbReference type="Proteomes" id="UP000199403"/>
    </source>
</evidence>
<dbReference type="AlphaFoldDB" id="A0A1H6Y090"/>
<organism evidence="2 3">
    <name type="scientific">Cyclobacterium xiamenense</name>
    <dbReference type="NCBI Taxonomy" id="1297121"/>
    <lineage>
        <taxon>Bacteria</taxon>
        <taxon>Pseudomonadati</taxon>
        <taxon>Bacteroidota</taxon>
        <taxon>Cytophagia</taxon>
        <taxon>Cytophagales</taxon>
        <taxon>Cyclobacteriaceae</taxon>
        <taxon>Cyclobacterium</taxon>
    </lineage>
</organism>
<dbReference type="EMBL" id="FNZH01000003">
    <property type="protein sequence ID" value="SEJ33856.1"/>
    <property type="molecule type" value="Genomic_DNA"/>
</dbReference>
<keyword evidence="1" id="KW-1133">Transmembrane helix</keyword>
<keyword evidence="1" id="KW-0812">Transmembrane</keyword>
<reference evidence="3" key="1">
    <citation type="submission" date="2016-10" db="EMBL/GenBank/DDBJ databases">
        <authorList>
            <person name="Varghese N."/>
            <person name="Submissions S."/>
        </authorList>
    </citation>
    <scope>NUCLEOTIDE SEQUENCE [LARGE SCALE GENOMIC DNA]</scope>
    <source>
        <strain evidence="3">IBRC-M 10761</strain>
    </source>
</reference>
<name>A0A1H6Y090_9BACT</name>
<proteinExistence type="predicted"/>
<sequence>MVRLVPTYSETFVSTLDSRQVVKKLDRITRKVNYLDRPLPLSEEEVVFNGTLGKTCFRISKKINKADSFLPLIKGEVYPLSKGCLISLEYSFFLSTAFFLGFWGVISFGLTVVFLSVFQDWKMALLSVLAGLANYGFAFWHFRRKVRESQALFHEAMGLNTGKNASR</sequence>
<keyword evidence="1" id="KW-0472">Membrane</keyword>
<dbReference type="Proteomes" id="UP000199403">
    <property type="component" value="Unassembled WGS sequence"/>
</dbReference>
<accession>A0A1H6Y090</accession>
<protein>
    <submittedName>
        <fullName evidence="2">Uncharacterized protein</fullName>
    </submittedName>
</protein>
<evidence type="ECO:0000313" key="2">
    <source>
        <dbReference type="EMBL" id="SEJ33856.1"/>
    </source>
</evidence>
<dbReference type="STRING" id="1416801.SAMN05192553_103330"/>
<gene>
    <name evidence="2" type="ORF">SAMN05192553_103330</name>
</gene>
<feature type="transmembrane region" description="Helical" evidence="1">
    <location>
        <begin position="124"/>
        <end position="142"/>
    </location>
</feature>
<evidence type="ECO:0000256" key="1">
    <source>
        <dbReference type="SAM" id="Phobius"/>
    </source>
</evidence>
<dbReference type="RefSeq" id="WP_092173692.1">
    <property type="nucleotide sequence ID" value="NZ_FNZH01000003.1"/>
</dbReference>
<dbReference type="OrthoDB" id="980906at2"/>